<dbReference type="GeneID" id="24920732"/>
<dbReference type="AlphaFoldDB" id="D8M6Z8"/>
<accession>D8M6Z8</accession>
<dbReference type="RefSeq" id="XP_012897885.1">
    <property type="nucleotide sequence ID" value="XM_013042431.1"/>
</dbReference>
<keyword evidence="1" id="KW-1133">Transmembrane helix</keyword>
<protein>
    <submittedName>
        <fullName evidence="2">Uncharacterized protein</fullName>
    </submittedName>
</protein>
<keyword evidence="3" id="KW-1185">Reference proteome</keyword>
<feature type="transmembrane region" description="Helical" evidence="1">
    <location>
        <begin position="59"/>
        <end position="76"/>
    </location>
</feature>
<evidence type="ECO:0000313" key="2">
    <source>
        <dbReference type="EMBL" id="CBK23837.2"/>
    </source>
</evidence>
<evidence type="ECO:0000256" key="1">
    <source>
        <dbReference type="SAM" id="Phobius"/>
    </source>
</evidence>
<reference evidence="2" key="1">
    <citation type="submission" date="2010-02" db="EMBL/GenBank/DDBJ databases">
        <title>Sequencing and annotation of the Blastocystis hominis genome.</title>
        <authorList>
            <person name="Wincker P."/>
        </authorList>
    </citation>
    <scope>NUCLEOTIDE SEQUENCE</scope>
    <source>
        <strain evidence="2">Singapore isolate B</strain>
    </source>
</reference>
<name>D8M6Z8_BLAHO</name>
<sequence>MLINQMMSAVVKSNGSVKLRFSINVQNSFILYYSLIRYLTNCMFETTRKFRIYKLENVTLPHLLIHIIVVVIAMKLKNTLKVRISLNDEMM</sequence>
<dbReference type="Proteomes" id="UP000008312">
    <property type="component" value="Unassembled WGS sequence"/>
</dbReference>
<organism evidence="2">
    <name type="scientific">Blastocystis hominis</name>
    <dbReference type="NCBI Taxonomy" id="12968"/>
    <lineage>
        <taxon>Eukaryota</taxon>
        <taxon>Sar</taxon>
        <taxon>Stramenopiles</taxon>
        <taxon>Bigyra</taxon>
        <taxon>Opalozoa</taxon>
        <taxon>Opalinata</taxon>
        <taxon>Blastocystidae</taxon>
        <taxon>Blastocystis</taxon>
    </lineage>
</organism>
<dbReference type="EMBL" id="FN668672">
    <property type="protein sequence ID" value="CBK23837.2"/>
    <property type="molecule type" value="Genomic_DNA"/>
</dbReference>
<gene>
    <name evidence="2" type="ORF">GSBLH_T00003655001</name>
</gene>
<proteinExistence type="predicted"/>
<keyword evidence="1" id="KW-0812">Transmembrane</keyword>
<dbReference type="InParanoid" id="D8M6Z8"/>
<evidence type="ECO:0000313" key="3">
    <source>
        <dbReference type="Proteomes" id="UP000008312"/>
    </source>
</evidence>
<keyword evidence="1" id="KW-0472">Membrane</keyword>